<sequence length="58" mass="6139">VHDGIKFEKNGVPAAVICTEPFITSGAAMAKLGGIPEYPFAVTDHPLGSLDQDTLKNR</sequence>
<feature type="non-terminal residue" evidence="2">
    <location>
        <position position="58"/>
    </location>
</feature>
<protein>
    <recommendedName>
        <fullName evidence="1">UGSC-like domain-containing protein</fullName>
    </recommendedName>
</protein>
<dbReference type="AlphaFoldDB" id="A0A381UFZ1"/>
<dbReference type="EMBL" id="UINC01006289">
    <property type="protein sequence ID" value="SVA26641.1"/>
    <property type="molecule type" value="Genomic_DNA"/>
</dbReference>
<feature type="domain" description="UGSC-like" evidence="1">
    <location>
        <begin position="1"/>
        <end position="58"/>
    </location>
</feature>
<gene>
    <name evidence="2" type="ORF">METZ01_LOCUS79495</name>
</gene>
<reference evidence="2" key="1">
    <citation type="submission" date="2018-05" db="EMBL/GenBank/DDBJ databases">
        <authorList>
            <person name="Lanie J.A."/>
            <person name="Ng W.-L."/>
            <person name="Kazmierczak K.M."/>
            <person name="Andrzejewski T.M."/>
            <person name="Davidsen T.M."/>
            <person name="Wayne K.J."/>
            <person name="Tettelin H."/>
            <person name="Glass J.I."/>
            <person name="Rusch D."/>
            <person name="Podicherti R."/>
            <person name="Tsui H.-C.T."/>
            <person name="Winkler M.E."/>
        </authorList>
    </citation>
    <scope>NUCLEOTIDE SEQUENCE</scope>
</reference>
<accession>A0A381UFZ1</accession>
<proteinExistence type="predicted"/>
<feature type="non-terminal residue" evidence="2">
    <location>
        <position position="1"/>
    </location>
</feature>
<dbReference type="InterPro" id="IPR057767">
    <property type="entry name" value="UGSC-like_dom"/>
</dbReference>
<name>A0A381UFZ1_9ZZZZ</name>
<organism evidence="2">
    <name type="scientific">marine metagenome</name>
    <dbReference type="NCBI Taxonomy" id="408172"/>
    <lineage>
        <taxon>unclassified sequences</taxon>
        <taxon>metagenomes</taxon>
        <taxon>ecological metagenomes</taxon>
    </lineage>
</organism>
<evidence type="ECO:0000313" key="2">
    <source>
        <dbReference type="EMBL" id="SVA26641.1"/>
    </source>
</evidence>
<evidence type="ECO:0000259" key="1">
    <source>
        <dbReference type="Pfam" id="PF24696"/>
    </source>
</evidence>
<dbReference type="Pfam" id="PF24696">
    <property type="entry name" value="UGSC"/>
    <property type="match status" value="1"/>
</dbReference>